<proteinExistence type="predicted"/>
<name>A0A9P9HBB5_FUSSL</name>
<dbReference type="Gene3D" id="1.10.510.10">
    <property type="entry name" value="Transferase(Phosphotransferase) domain 1"/>
    <property type="match status" value="1"/>
</dbReference>
<gene>
    <name evidence="1" type="ORF">B0J15DRAFT_558565</name>
</gene>
<dbReference type="OrthoDB" id="4062651at2759"/>
<dbReference type="AlphaFoldDB" id="A0A9P9HBB5"/>
<sequence>MDGFSCDASVHETETDCDLIIRSNCGRVFYCHISPTQFLRSPTISREYFRCLDMLRSDEEEIDDFYQEDAEDWLLKSFEPLPTLAHYLFPQEIYVCALAAIDDQLKPHQLDTKDHGWSSPIVKVDNKSLVELDQWVPSYAPSDVNLCYDRPGDVLIKPPARVIVHNQEGTPVTCFFKRFGVSFGPSHAKEELAVLKRIAQAQIPPPPEAYICRLHRVVRDGNGLVGMLFVWIDKKGVLSRARAAMSSARTLQQLHSHGIIWGDAKADNVLIDKNDDAWIIDFGGNYTPGWVDEDKSGTLEGDKQGLASILDHLDGSE</sequence>
<evidence type="ECO:0008006" key="3">
    <source>
        <dbReference type="Google" id="ProtNLM"/>
    </source>
</evidence>
<dbReference type="EMBL" id="JAGTJS010000010">
    <property type="protein sequence ID" value="KAH7254401.1"/>
    <property type="molecule type" value="Genomic_DNA"/>
</dbReference>
<comment type="caution">
    <text evidence="1">The sequence shown here is derived from an EMBL/GenBank/DDBJ whole genome shotgun (WGS) entry which is preliminary data.</text>
</comment>
<accession>A0A9P9HBB5</accession>
<reference evidence="1" key="1">
    <citation type="journal article" date="2021" name="Nat. Commun.">
        <title>Genetic determinants of endophytism in the Arabidopsis root mycobiome.</title>
        <authorList>
            <person name="Mesny F."/>
            <person name="Miyauchi S."/>
            <person name="Thiergart T."/>
            <person name="Pickel B."/>
            <person name="Atanasova L."/>
            <person name="Karlsson M."/>
            <person name="Huettel B."/>
            <person name="Barry K.W."/>
            <person name="Haridas S."/>
            <person name="Chen C."/>
            <person name="Bauer D."/>
            <person name="Andreopoulos W."/>
            <person name="Pangilinan J."/>
            <person name="LaButti K."/>
            <person name="Riley R."/>
            <person name="Lipzen A."/>
            <person name="Clum A."/>
            <person name="Drula E."/>
            <person name="Henrissat B."/>
            <person name="Kohler A."/>
            <person name="Grigoriev I.V."/>
            <person name="Martin F.M."/>
            <person name="Hacquard S."/>
        </authorList>
    </citation>
    <scope>NUCLEOTIDE SEQUENCE</scope>
    <source>
        <strain evidence="1">FSSC 5 MPI-SDFR-AT-0091</strain>
    </source>
</reference>
<dbReference type="Proteomes" id="UP000736672">
    <property type="component" value="Unassembled WGS sequence"/>
</dbReference>
<evidence type="ECO:0000313" key="2">
    <source>
        <dbReference type="Proteomes" id="UP000736672"/>
    </source>
</evidence>
<protein>
    <recommendedName>
        <fullName evidence="3">Protein kinase domain-containing protein</fullName>
    </recommendedName>
</protein>
<organism evidence="1 2">
    <name type="scientific">Fusarium solani</name>
    <name type="common">Filamentous fungus</name>
    <dbReference type="NCBI Taxonomy" id="169388"/>
    <lineage>
        <taxon>Eukaryota</taxon>
        <taxon>Fungi</taxon>
        <taxon>Dikarya</taxon>
        <taxon>Ascomycota</taxon>
        <taxon>Pezizomycotina</taxon>
        <taxon>Sordariomycetes</taxon>
        <taxon>Hypocreomycetidae</taxon>
        <taxon>Hypocreales</taxon>
        <taxon>Nectriaceae</taxon>
        <taxon>Fusarium</taxon>
        <taxon>Fusarium solani species complex</taxon>
    </lineage>
</organism>
<dbReference type="InterPro" id="IPR011009">
    <property type="entry name" value="Kinase-like_dom_sf"/>
</dbReference>
<keyword evidence="2" id="KW-1185">Reference proteome</keyword>
<evidence type="ECO:0000313" key="1">
    <source>
        <dbReference type="EMBL" id="KAH7254401.1"/>
    </source>
</evidence>
<dbReference type="SUPFAM" id="SSF56112">
    <property type="entry name" value="Protein kinase-like (PK-like)"/>
    <property type="match status" value="1"/>
</dbReference>